<accession>A0A1T2L234</accession>
<feature type="domain" description="Carbohydrate kinase PfkB" evidence="3">
    <location>
        <begin position="3"/>
        <end position="279"/>
    </location>
</feature>
<dbReference type="InterPro" id="IPR029056">
    <property type="entry name" value="Ribokinase-like"/>
</dbReference>
<dbReference type="Gene3D" id="3.40.1190.20">
    <property type="match status" value="1"/>
</dbReference>
<evidence type="ECO:0000313" key="4">
    <source>
        <dbReference type="EMBL" id="OOZ39157.1"/>
    </source>
</evidence>
<evidence type="ECO:0000256" key="1">
    <source>
        <dbReference type="ARBA" id="ARBA00022679"/>
    </source>
</evidence>
<sequence>MSAILAVGIATLDIINTVDDYPIENSEQRITGQRIVCGGNATNTLSVLQQFGFSCSLAASLADEPDGRRVIAMLEARSIDLDHCLIDSTGKVPTSYITLNLHNGSRTILHHRDLEEFQLEDFKRIDLSRYDWIHFEGRNISQTKAMLDHLRSHHPEVKYSIEIEKPRDNIEQLFDHADLLLFSRIYALHNGFDSPELFLNQIRDHHDVADLVVAWGKMGATALDRAGNFYQAPAYPPEKVVDTLAAGDTFNAAFIASQLKQQPFVMSLHEACRLAGAKCGQLCLDNLVDSES</sequence>
<reference evidence="4 5" key="1">
    <citation type="submission" date="2016-11" db="EMBL/GenBank/DDBJ databases">
        <title>Mixed transmission modes and dynamic genome evolution in an obligate animal-bacterial symbiosis.</title>
        <authorList>
            <person name="Russell S.L."/>
            <person name="Corbett-Detig R.B."/>
            <person name="Cavanaugh C.M."/>
        </authorList>
    </citation>
    <scope>NUCLEOTIDE SEQUENCE [LARGE SCALE GENOMIC DNA]</scope>
    <source>
        <strain evidence="4">Sveles-Q1</strain>
    </source>
</reference>
<keyword evidence="5" id="KW-1185">Reference proteome</keyword>
<dbReference type="Proteomes" id="UP000191110">
    <property type="component" value="Unassembled WGS sequence"/>
</dbReference>
<keyword evidence="2" id="KW-0418">Kinase</keyword>
<evidence type="ECO:0000313" key="5">
    <source>
        <dbReference type="Proteomes" id="UP000191110"/>
    </source>
</evidence>
<name>A0A1T2L234_9GAMM</name>
<organism evidence="4 5">
    <name type="scientific">Solemya pervernicosa gill symbiont</name>
    <dbReference type="NCBI Taxonomy" id="642797"/>
    <lineage>
        <taxon>Bacteria</taxon>
        <taxon>Pseudomonadati</taxon>
        <taxon>Pseudomonadota</taxon>
        <taxon>Gammaproteobacteria</taxon>
        <taxon>sulfur-oxidizing symbionts</taxon>
    </lineage>
</organism>
<dbReference type="EMBL" id="MPRL01000058">
    <property type="protein sequence ID" value="OOZ39157.1"/>
    <property type="molecule type" value="Genomic_DNA"/>
</dbReference>
<dbReference type="GO" id="GO:0016301">
    <property type="term" value="F:kinase activity"/>
    <property type="evidence" value="ECO:0007669"/>
    <property type="project" value="UniProtKB-KW"/>
</dbReference>
<dbReference type="RefSeq" id="WP_078484462.1">
    <property type="nucleotide sequence ID" value="NZ_MPRL01000058.1"/>
</dbReference>
<gene>
    <name evidence="4" type="ORF">BOW53_12710</name>
</gene>
<dbReference type="InterPro" id="IPR011611">
    <property type="entry name" value="PfkB_dom"/>
</dbReference>
<protein>
    <recommendedName>
        <fullName evidence="3">Carbohydrate kinase PfkB domain-containing protein</fullName>
    </recommendedName>
</protein>
<dbReference type="PANTHER" id="PTHR42774:SF3">
    <property type="entry name" value="KETOHEXOKINASE"/>
    <property type="match status" value="1"/>
</dbReference>
<proteinExistence type="predicted"/>
<evidence type="ECO:0000259" key="3">
    <source>
        <dbReference type="Pfam" id="PF00294"/>
    </source>
</evidence>
<evidence type="ECO:0000256" key="2">
    <source>
        <dbReference type="ARBA" id="ARBA00022777"/>
    </source>
</evidence>
<dbReference type="OrthoDB" id="9813569at2"/>
<dbReference type="InterPro" id="IPR052562">
    <property type="entry name" value="Ketohexokinase-related"/>
</dbReference>
<dbReference type="InterPro" id="IPR002173">
    <property type="entry name" value="Carboh/pur_kinase_PfkB_CS"/>
</dbReference>
<dbReference type="AlphaFoldDB" id="A0A1T2L234"/>
<comment type="caution">
    <text evidence="4">The sequence shown here is derived from an EMBL/GenBank/DDBJ whole genome shotgun (WGS) entry which is preliminary data.</text>
</comment>
<dbReference type="Pfam" id="PF00294">
    <property type="entry name" value="PfkB"/>
    <property type="match status" value="1"/>
</dbReference>
<dbReference type="SUPFAM" id="SSF53613">
    <property type="entry name" value="Ribokinase-like"/>
    <property type="match status" value="1"/>
</dbReference>
<dbReference type="PROSITE" id="PS00584">
    <property type="entry name" value="PFKB_KINASES_2"/>
    <property type="match status" value="1"/>
</dbReference>
<dbReference type="PANTHER" id="PTHR42774">
    <property type="entry name" value="PHOSPHOTRANSFERASE SYSTEM TRANSPORT PROTEIN"/>
    <property type="match status" value="1"/>
</dbReference>
<keyword evidence="1" id="KW-0808">Transferase</keyword>